<evidence type="ECO:0000313" key="2">
    <source>
        <dbReference type="Proteomes" id="UP001365846"/>
    </source>
</evidence>
<dbReference type="Proteomes" id="UP001365846">
    <property type="component" value="Unassembled WGS sequence"/>
</dbReference>
<name>A0ABU8VDU3_9BURK</name>
<dbReference type="EMBL" id="JBBKZU010000004">
    <property type="protein sequence ID" value="MEJ8811827.1"/>
    <property type="molecule type" value="Genomic_DNA"/>
</dbReference>
<dbReference type="RefSeq" id="WP_340357091.1">
    <property type="nucleotide sequence ID" value="NZ_JBBKZU010000004.1"/>
</dbReference>
<gene>
    <name evidence="1" type="ORF">WKW77_12170</name>
</gene>
<protein>
    <submittedName>
        <fullName evidence="1">Uncharacterized protein</fullName>
    </submittedName>
</protein>
<evidence type="ECO:0000313" key="1">
    <source>
        <dbReference type="EMBL" id="MEJ8811827.1"/>
    </source>
</evidence>
<comment type="caution">
    <text evidence="1">The sequence shown here is derived from an EMBL/GenBank/DDBJ whole genome shotgun (WGS) entry which is preliminary data.</text>
</comment>
<keyword evidence="2" id="KW-1185">Reference proteome</keyword>
<reference evidence="1 2" key="1">
    <citation type="submission" date="2024-03" db="EMBL/GenBank/DDBJ databases">
        <title>Novel species of the genus Variovorax.</title>
        <authorList>
            <person name="Liu Q."/>
            <person name="Xin Y.-H."/>
        </authorList>
    </citation>
    <scope>NUCLEOTIDE SEQUENCE [LARGE SCALE GENOMIC DNA]</scope>
    <source>
        <strain evidence="1 2">KACC 18899</strain>
    </source>
</reference>
<organism evidence="1 2">
    <name type="scientific">Variovorax ureilyticus</name>
    <dbReference type="NCBI Taxonomy" id="1836198"/>
    <lineage>
        <taxon>Bacteria</taxon>
        <taxon>Pseudomonadati</taxon>
        <taxon>Pseudomonadota</taxon>
        <taxon>Betaproteobacteria</taxon>
        <taxon>Burkholderiales</taxon>
        <taxon>Comamonadaceae</taxon>
        <taxon>Variovorax</taxon>
    </lineage>
</organism>
<accession>A0ABU8VDU3</accession>
<sequence>MTDSIRYLLAAAARAVALSTLVRAKGRTKQHQTMTNTDTLMTDPTPTPEAQALTGELLAKMVLGSDGQPYGETPEEWDANATPEQVISLQPVKFKIIEPDARALARELGAVDPDHEGDAEAVIVEFDSDETAAEALMGRYVVLEVAEGVTLTFLVWFSAADRDAPVPEGFELGSDAVRNPALDTLGARQALLVQVFAEDDLSDESSVQP</sequence>
<proteinExistence type="predicted"/>